<evidence type="ECO:0000313" key="6">
    <source>
        <dbReference type="Proteomes" id="UP000281406"/>
    </source>
</evidence>
<keyword evidence="2" id="KW-0677">Repeat</keyword>
<dbReference type="AlphaFoldDB" id="A0A3N0Z4S3"/>
<evidence type="ECO:0000256" key="4">
    <source>
        <dbReference type="SAM" id="Phobius"/>
    </source>
</evidence>
<protein>
    <submittedName>
        <fullName evidence="5">Annexin A2</fullName>
    </submittedName>
</protein>
<evidence type="ECO:0000256" key="1">
    <source>
        <dbReference type="ARBA" id="ARBA00007831"/>
    </source>
</evidence>
<keyword evidence="4" id="KW-0812">Transmembrane</keyword>
<dbReference type="GO" id="GO:0005509">
    <property type="term" value="F:calcium ion binding"/>
    <property type="evidence" value="ECO:0007669"/>
    <property type="project" value="InterPro"/>
</dbReference>
<dbReference type="InterPro" id="IPR001464">
    <property type="entry name" value="Annexin"/>
</dbReference>
<dbReference type="GO" id="GO:0012506">
    <property type="term" value="C:vesicle membrane"/>
    <property type="evidence" value="ECO:0007669"/>
    <property type="project" value="TreeGrafter"/>
</dbReference>
<dbReference type="OrthoDB" id="37886at2759"/>
<dbReference type="GO" id="GO:0001786">
    <property type="term" value="F:phosphatidylserine binding"/>
    <property type="evidence" value="ECO:0007669"/>
    <property type="project" value="TreeGrafter"/>
</dbReference>
<feature type="transmembrane region" description="Helical" evidence="4">
    <location>
        <begin position="439"/>
        <end position="459"/>
    </location>
</feature>
<dbReference type="SMART" id="SM00335">
    <property type="entry name" value="ANX"/>
    <property type="match status" value="2"/>
</dbReference>
<dbReference type="Proteomes" id="UP000281406">
    <property type="component" value="Unassembled WGS sequence"/>
</dbReference>
<dbReference type="Gene3D" id="1.10.220.10">
    <property type="entry name" value="Annexin"/>
    <property type="match status" value="2"/>
</dbReference>
<keyword evidence="3" id="KW-0041">Annexin</keyword>
<keyword evidence="4" id="KW-1133">Transmembrane helix</keyword>
<dbReference type="PROSITE" id="PS51897">
    <property type="entry name" value="ANNEXIN_2"/>
    <property type="match status" value="2"/>
</dbReference>
<organism evidence="5 6">
    <name type="scientific">Anabarilius grahami</name>
    <name type="common">Kanglang fish</name>
    <name type="synonym">Barilius grahami</name>
    <dbReference type="NCBI Taxonomy" id="495550"/>
    <lineage>
        <taxon>Eukaryota</taxon>
        <taxon>Metazoa</taxon>
        <taxon>Chordata</taxon>
        <taxon>Craniata</taxon>
        <taxon>Vertebrata</taxon>
        <taxon>Euteleostomi</taxon>
        <taxon>Actinopterygii</taxon>
        <taxon>Neopterygii</taxon>
        <taxon>Teleostei</taxon>
        <taxon>Ostariophysi</taxon>
        <taxon>Cypriniformes</taxon>
        <taxon>Xenocyprididae</taxon>
        <taxon>Xenocypridinae</taxon>
        <taxon>Xenocypridinae incertae sedis</taxon>
        <taxon>Anabarilius</taxon>
    </lineage>
</organism>
<dbReference type="Pfam" id="PF00191">
    <property type="entry name" value="Annexin"/>
    <property type="match status" value="1"/>
</dbReference>
<evidence type="ECO:0000313" key="5">
    <source>
        <dbReference type="EMBL" id="ROL52958.1"/>
    </source>
</evidence>
<keyword evidence="6" id="KW-1185">Reference proteome</keyword>
<evidence type="ECO:0000256" key="3">
    <source>
        <dbReference type="ARBA" id="ARBA00023216"/>
    </source>
</evidence>
<dbReference type="GO" id="GO:0005737">
    <property type="term" value="C:cytoplasm"/>
    <property type="evidence" value="ECO:0007669"/>
    <property type="project" value="TreeGrafter"/>
</dbReference>
<reference evidence="5 6" key="1">
    <citation type="submission" date="2018-10" db="EMBL/GenBank/DDBJ databases">
        <title>Genome assembly for a Yunnan-Guizhou Plateau 3E fish, Anabarilius grahami (Regan), and its evolutionary and genetic applications.</title>
        <authorList>
            <person name="Jiang W."/>
        </authorList>
    </citation>
    <scope>NUCLEOTIDE SEQUENCE [LARGE SCALE GENOMIC DNA]</scope>
    <source>
        <strain evidence="5">AG-KIZ</strain>
        <tissue evidence="5">Muscle</tissue>
    </source>
</reference>
<dbReference type="SUPFAM" id="SSF47874">
    <property type="entry name" value="Annexin"/>
    <property type="match status" value="1"/>
</dbReference>
<keyword evidence="4" id="KW-0472">Membrane</keyword>
<dbReference type="GO" id="GO:0005886">
    <property type="term" value="C:plasma membrane"/>
    <property type="evidence" value="ECO:0007669"/>
    <property type="project" value="TreeGrafter"/>
</dbReference>
<name>A0A3N0Z4S3_ANAGA</name>
<dbReference type="GO" id="GO:0005544">
    <property type="term" value="F:calcium-dependent phospholipid binding"/>
    <property type="evidence" value="ECO:0007669"/>
    <property type="project" value="InterPro"/>
</dbReference>
<comment type="similarity">
    <text evidence="1">Belongs to the annexin family.</text>
</comment>
<dbReference type="InterPro" id="IPR037104">
    <property type="entry name" value="Annexin_sf"/>
</dbReference>
<dbReference type="InterPro" id="IPR018502">
    <property type="entry name" value="Annexin_repeat"/>
</dbReference>
<evidence type="ECO:0000256" key="2">
    <source>
        <dbReference type="ARBA" id="ARBA00022737"/>
    </source>
</evidence>
<dbReference type="PANTHER" id="PTHR10502:SF8">
    <property type="entry name" value="ANNEXIN"/>
    <property type="match status" value="1"/>
</dbReference>
<dbReference type="EMBL" id="RJVU01014303">
    <property type="protein sequence ID" value="ROL52958.1"/>
    <property type="molecule type" value="Genomic_DNA"/>
</dbReference>
<sequence length="461" mass="49888">MTYDTHSHVQLKKVSLCGRDETDTFTNESETPSELLIENQSCDGDRIKLTGFVSTDGQILDQLLCRTSVTLFVFSMQFSLLHFHPFTLPVPQTEGMWWGTLGSVRPFPNFRAERDVTVLQAALEKKDVSTVVRILTNRSNAQRQSLARVYKNVSQKELDASLKKVLSGDLQSLILGLMMTPEQFEAHRLRKAMEKENGSGIIDQDIATLSEELKNKKPAADVWIRILTSRHPDHLRIVLDELEFENGQTVEDALEGHFKGVLSGDLRKGLKTLGKPLYAAVVQGVIVSHSEEDLLRFFTEELQISSVIISADREETMKETLRDSLDDSVVRVGVCLVVGFDGGEGELVGSGGVVEVSALVSAVLASVVVVVEEASVVETVVEAVVEGAVEGAVEAVVEAVVDVSALVEAVVEGAVEGAVEAVVEGAVEAIIVRIGVVEMLVGVVVVVVIVSVVVGDAVLSF</sequence>
<dbReference type="PANTHER" id="PTHR10502">
    <property type="entry name" value="ANNEXIN"/>
    <property type="match status" value="1"/>
</dbReference>
<dbReference type="PRINTS" id="PR00196">
    <property type="entry name" value="ANNEXIN"/>
</dbReference>
<gene>
    <name evidence="5" type="ORF">DPX16_5509</name>
</gene>
<proteinExistence type="inferred from homology"/>
<accession>A0A3N0Z4S3</accession>
<comment type="caution">
    <text evidence="5">The sequence shown here is derived from an EMBL/GenBank/DDBJ whole genome shotgun (WGS) entry which is preliminary data.</text>
</comment>
<dbReference type="GO" id="GO:0005634">
    <property type="term" value="C:nucleus"/>
    <property type="evidence" value="ECO:0007669"/>
    <property type="project" value="TreeGrafter"/>
</dbReference>